<accession>A0AC34QAK4</accession>
<protein>
    <submittedName>
        <fullName evidence="2">HAT C-terminal dimerisation domain-containing protein</fullName>
    </submittedName>
</protein>
<evidence type="ECO:0000313" key="1">
    <source>
        <dbReference type="Proteomes" id="UP000887576"/>
    </source>
</evidence>
<reference evidence="2" key="1">
    <citation type="submission" date="2022-11" db="UniProtKB">
        <authorList>
            <consortium name="WormBaseParasite"/>
        </authorList>
    </citation>
    <scope>IDENTIFICATION</scope>
</reference>
<dbReference type="WBParaSite" id="JU765_v2.g14444.t1">
    <property type="protein sequence ID" value="JU765_v2.g14444.t1"/>
    <property type="gene ID" value="JU765_v2.g14444"/>
</dbReference>
<evidence type="ECO:0000313" key="2">
    <source>
        <dbReference type="WBParaSite" id="JU765_v2.g14444.t1"/>
    </source>
</evidence>
<proteinExistence type="predicted"/>
<organism evidence="1 2">
    <name type="scientific">Panagrolaimus sp. JU765</name>
    <dbReference type="NCBI Taxonomy" id="591449"/>
    <lineage>
        <taxon>Eukaryota</taxon>
        <taxon>Metazoa</taxon>
        <taxon>Ecdysozoa</taxon>
        <taxon>Nematoda</taxon>
        <taxon>Chromadorea</taxon>
        <taxon>Rhabditida</taxon>
        <taxon>Tylenchina</taxon>
        <taxon>Panagrolaimomorpha</taxon>
        <taxon>Panagrolaimoidea</taxon>
        <taxon>Panagrolaimidae</taxon>
        <taxon>Panagrolaimus</taxon>
    </lineage>
</organism>
<name>A0AC34QAK4_9BILA</name>
<dbReference type="Proteomes" id="UP000887576">
    <property type="component" value="Unplaced"/>
</dbReference>
<sequence length="119" mass="13872">MIIDYVYEPEVSEESDQNIHQEIQPNRRSGFFAILDEHRIGNLEPLELKTKKQLLRAELITYLDENATEEDPAHYWGRNQDRFPQLSKLYRKCASASATTSEVERMFSLAGNVLTDLRQ</sequence>